<sequence length="102" mass="11147">MAKPTTPLIFIVFFVFLAVYSKSASARILGENAASVTDSKSLFHELGYDWSTVNLKNMRIFKGPSGPDSIHHDSPSAPFRLLREVPSGPNPLHNESPPKAPV</sequence>
<keyword evidence="2" id="KW-0732">Signal</keyword>
<evidence type="ECO:0000256" key="1">
    <source>
        <dbReference type="SAM" id="MobiDB-lite"/>
    </source>
</evidence>
<evidence type="ECO:0000256" key="2">
    <source>
        <dbReference type="SAM" id="SignalP"/>
    </source>
</evidence>
<dbReference type="AlphaFoldDB" id="A0AAV1C178"/>
<reference evidence="3" key="1">
    <citation type="submission" date="2023-03" db="EMBL/GenBank/DDBJ databases">
        <authorList>
            <person name="Julca I."/>
        </authorList>
    </citation>
    <scope>NUCLEOTIDE SEQUENCE</scope>
</reference>
<evidence type="ECO:0000313" key="4">
    <source>
        <dbReference type="Proteomes" id="UP001161247"/>
    </source>
</evidence>
<proteinExistence type="predicted"/>
<gene>
    <name evidence="3" type="ORF">OLC1_LOCUS1640</name>
</gene>
<dbReference type="EMBL" id="OX459118">
    <property type="protein sequence ID" value="CAI9089266.1"/>
    <property type="molecule type" value="Genomic_DNA"/>
</dbReference>
<protein>
    <submittedName>
        <fullName evidence="3">OLC1v1023813C1</fullName>
    </submittedName>
</protein>
<keyword evidence="4" id="KW-1185">Reference proteome</keyword>
<feature type="signal peptide" evidence="2">
    <location>
        <begin position="1"/>
        <end position="26"/>
    </location>
</feature>
<dbReference type="Proteomes" id="UP001161247">
    <property type="component" value="Chromosome 1"/>
</dbReference>
<feature type="region of interest" description="Disordered" evidence="1">
    <location>
        <begin position="64"/>
        <end position="102"/>
    </location>
</feature>
<evidence type="ECO:0000313" key="3">
    <source>
        <dbReference type="EMBL" id="CAI9089266.1"/>
    </source>
</evidence>
<organism evidence="3 4">
    <name type="scientific">Oldenlandia corymbosa var. corymbosa</name>
    <dbReference type="NCBI Taxonomy" id="529605"/>
    <lineage>
        <taxon>Eukaryota</taxon>
        <taxon>Viridiplantae</taxon>
        <taxon>Streptophyta</taxon>
        <taxon>Embryophyta</taxon>
        <taxon>Tracheophyta</taxon>
        <taxon>Spermatophyta</taxon>
        <taxon>Magnoliopsida</taxon>
        <taxon>eudicotyledons</taxon>
        <taxon>Gunneridae</taxon>
        <taxon>Pentapetalae</taxon>
        <taxon>asterids</taxon>
        <taxon>lamiids</taxon>
        <taxon>Gentianales</taxon>
        <taxon>Rubiaceae</taxon>
        <taxon>Rubioideae</taxon>
        <taxon>Spermacoceae</taxon>
        <taxon>Hedyotis-Oldenlandia complex</taxon>
        <taxon>Oldenlandia</taxon>
    </lineage>
</organism>
<feature type="chain" id="PRO_5043359411" evidence="2">
    <location>
        <begin position="27"/>
        <end position="102"/>
    </location>
</feature>
<accession>A0AAV1C178</accession>
<name>A0AAV1C178_OLDCO</name>